<reference evidence="4 5" key="1">
    <citation type="journal article" date="2020" name="ISME J.">
        <title>Uncovering the hidden diversity of litter-decomposition mechanisms in mushroom-forming fungi.</title>
        <authorList>
            <person name="Floudas D."/>
            <person name="Bentzer J."/>
            <person name="Ahren D."/>
            <person name="Johansson T."/>
            <person name="Persson P."/>
            <person name="Tunlid A."/>
        </authorList>
    </citation>
    <scope>NUCLEOTIDE SEQUENCE [LARGE SCALE GENOMIC DNA]</scope>
    <source>
        <strain evidence="4 5">CBS 101986</strain>
    </source>
</reference>
<organism evidence="4 5">
    <name type="scientific">Psilocybe cf. subviscida</name>
    <dbReference type="NCBI Taxonomy" id="2480587"/>
    <lineage>
        <taxon>Eukaryota</taxon>
        <taxon>Fungi</taxon>
        <taxon>Dikarya</taxon>
        <taxon>Basidiomycota</taxon>
        <taxon>Agaricomycotina</taxon>
        <taxon>Agaricomycetes</taxon>
        <taxon>Agaricomycetidae</taxon>
        <taxon>Agaricales</taxon>
        <taxon>Agaricineae</taxon>
        <taxon>Strophariaceae</taxon>
        <taxon>Psilocybe</taxon>
    </lineage>
</organism>
<sequence>MSKEHSHKGFNQDPMQSNDGSGASHLDGRLEGRAHTLEEAHQHALGRIRSYPAITHIAFVSLILVPIAVLPYIASRRRFHELKRQIKALQLDSRTFKLELDSTLERQRVTYESRIKELELVNARTSEDLHNLRDVLEQQNMEKTNYVTELRMDVQQALNETRQSRAKQAEMLYGLGMTLADIAKFMQEVEMKFGMDQVAPEKLRTAAAQIQTISKQLSSGPMHKYSPESNDTDVKS</sequence>
<accession>A0A8H5BDQ6</accession>
<dbReference type="AlphaFoldDB" id="A0A8H5BDQ6"/>
<evidence type="ECO:0000256" key="1">
    <source>
        <dbReference type="SAM" id="Coils"/>
    </source>
</evidence>
<evidence type="ECO:0000256" key="3">
    <source>
        <dbReference type="SAM" id="Phobius"/>
    </source>
</evidence>
<dbReference type="OrthoDB" id="3232130at2759"/>
<evidence type="ECO:0000256" key="2">
    <source>
        <dbReference type="SAM" id="MobiDB-lite"/>
    </source>
</evidence>
<keyword evidence="1" id="KW-0175">Coiled coil</keyword>
<keyword evidence="3" id="KW-1133">Transmembrane helix</keyword>
<dbReference type="EMBL" id="JAACJJ010000028">
    <property type="protein sequence ID" value="KAF5321306.1"/>
    <property type="molecule type" value="Genomic_DNA"/>
</dbReference>
<feature type="coiled-coil region" evidence="1">
    <location>
        <begin position="115"/>
        <end position="142"/>
    </location>
</feature>
<name>A0A8H5BDQ6_9AGAR</name>
<keyword evidence="3" id="KW-0812">Transmembrane</keyword>
<keyword evidence="5" id="KW-1185">Reference proteome</keyword>
<feature type="region of interest" description="Disordered" evidence="2">
    <location>
        <begin position="214"/>
        <end position="236"/>
    </location>
</feature>
<proteinExistence type="predicted"/>
<dbReference type="Proteomes" id="UP000567179">
    <property type="component" value="Unassembled WGS sequence"/>
</dbReference>
<feature type="transmembrane region" description="Helical" evidence="3">
    <location>
        <begin position="53"/>
        <end position="74"/>
    </location>
</feature>
<comment type="caution">
    <text evidence="4">The sequence shown here is derived from an EMBL/GenBank/DDBJ whole genome shotgun (WGS) entry which is preliminary data.</text>
</comment>
<keyword evidence="3" id="KW-0472">Membrane</keyword>
<feature type="region of interest" description="Disordered" evidence="2">
    <location>
        <begin position="1"/>
        <end position="27"/>
    </location>
</feature>
<evidence type="ECO:0000313" key="4">
    <source>
        <dbReference type="EMBL" id="KAF5321306.1"/>
    </source>
</evidence>
<gene>
    <name evidence="4" type="ORF">D9619_000999</name>
</gene>
<protein>
    <submittedName>
        <fullName evidence="4">Uncharacterized protein</fullName>
    </submittedName>
</protein>
<evidence type="ECO:0000313" key="5">
    <source>
        <dbReference type="Proteomes" id="UP000567179"/>
    </source>
</evidence>